<accession>A0A7X1Z9U8</accession>
<comment type="caution">
    <text evidence="2">The sequence shown here is derived from an EMBL/GenBank/DDBJ whole genome shotgun (WGS) entry which is preliminary data.</text>
</comment>
<name>A0A7X1Z9U8_9LACT</name>
<dbReference type="Proteomes" id="UP000439550">
    <property type="component" value="Unassembled WGS sequence"/>
</dbReference>
<evidence type="ECO:0000313" key="3">
    <source>
        <dbReference type="Proteomes" id="UP000439550"/>
    </source>
</evidence>
<dbReference type="AlphaFoldDB" id="A0A7X1Z9U8"/>
<evidence type="ECO:0000313" key="2">
    <source>
        <dbReference type="EMBL" id="MQW39421.1"/>
    </source>
</evidence>
<feature type="compositionally biased region" description="Polar residues" evidence="1">
    <location>
        <begin position="46"/>
        <end position="57"/>
    </location>
</feature>
<dbReference type="RefSeq" id="WP_153496095.1">
    <property type="nucleotide sequence ID" value="NZ_CBCRWP010000003.1"/>
</dbReference>
<reference evidence="2 3" key="1">
    <citation type="submission" date="2019-10" db="EMBL/GenBank/DDBJ databases">
        <authorList>
            <person name="Dong K."/>
        </authorList>
    </citation>
    <scope>NUCLEOTIDE SEQUENCE [LARGE SCALE GENOMIC DNA]</scope>
    <source>
        <strain evidence="2 3">DSM 28960</strain>
    </source>
</reference>
<evidence type="ECO:0000256" key="1">
    <source>
        <dbReference type="SAM" id="MobiDB-lite"/>
    </source>
</evidence>
<gene>
    <name evidence="2" type="ORF">GHI93_05640</name>
</gene>
<protein>
    <submittedName>
        <fullName evidence="2">Uncharacterized protein</fullName>
    </submittedName>
</protein>
<feature type="region of interest" description="Disordered" evidence="1">
    <location>
        <begin position="36"/>
        <end position="57"/>
    </location>
</feature>
<keyword evidence="3" id="KW-1185">Reference proteome</keyword>
<sequence>MNQKTKIITTVAIATIAVGGGTFGFVQHSDSVHAAQVEQAKHETPQELTSLSQIPKP</sequence>
<proteinExistence type="predicted"/>
<organism evidence="2 3">
    <name type="scientific">Lactococcus hircilactis</name>
    <dbReference type="NCBI Taxonomy" id="1494462"/>
    <lineage>
        <taxon>Bacteria</taxon>
        <taxon>Bacillati</taxon>
        <taxon>Bacillota</taxon>
        <taxon>Bacilli</taxon>
        <taxon>Lactobacillales</taxon>
        <taxon>Streptococcaceae</taxon>
        <taxon>Lactococcus</taxon>
    </lineage>
</organism>
<dbReference type="EMBL" id="WITJ01000006">
    <property type="protein sequence ID" value="MQW39421.1"/>
    <property type="molecule type" value="Genomic_DNA"/>
</dbReference>